<gene>
    <name evidence="14" type="ORF">PHYEVI_LOCUS2627</name>
</gene>
<keyword evidence="10 11" id="KW-0325">Glycoprotein</keyword>
<name>A0A9N9TJY0_PHYSR</name>
<dbReference type="Gene3D" id="3.90.550.10">
    <property type="entry name" value="Spore Coat Polysaccharide Biosynthesis Protein SpsA, Chain A"/>
    <property type="match status" value="1"/>
</dbReference>
<comment type="function">
    <text evidence="11">Catalyzes the transfer of galactose onto proteins or lipids.</text>
</comment>
<dbReference type="InterPro" id="IPR027791">
    <property type="entry name" value="Galactosyl_T_C"/>
</dbReference>
<keyword evidence="6 11" id="KW-0812">Transmembrane</keyword>
<evidence type="ECO:0000313" key="14">
    <source>
        <dbReference type="EMBL" id="CAG9856201.1"/>
    </source>
</evidence>
<dbReference type="SUPFAM" id="SSF53448">
    <property type="entry name" value="Nucleotide-diphospho-sugar transferases"/>
    <property type="match status" value="1"/>
</dbReference>
<dbReference type="InterPro" id="IPR027995">
    <property type="entry name" value="Galactosyl_T_N"/>
</dbReference>
<dbReference type="GO" id="GO:0016020">
    <property type="term" value="C:membrane"/>
    <property type="evidence" value="ECO:0007669"/>
    <property type="project" value="UniProtKB-SubCell"/>
</dbReference>
<dbReference type="InterPro" id="IPR029044">
    <property type="entry name" value="Nucleotide-diphossugar_trans"/>
</dbReference>
<evidence type="ECO:0000256" key="11">
    <source>
        <dbReference type="RuleBase" id="RU368121"/>
    </source>
</evidence>
<dbReference type="PANTHER" id="PTHR19300">
    <property type="entry name" value="BETA-1,4-GALACTOSYLTRANSFERASE"/>
    <property type="match status" value="1"/>
</dbReference>
<dbReference type="InterPro" id="IPR003859">
    <property type="entry name" value="Galactosyl_T"/>
</dbReference>
<dbReference type="GO" id="GO:0046872">
    <property type="term" value="F:metal ion binding"/>
    <property type="evidence" value="ECO:0007669"/>
    <property type="project" value="UniProtKB-UniRule"/>
</dbReference>
<protein>
    <recommendedName>
        <fullName evidence="11">Beta-1,4-N-acetylgalactosaminyltransferase</fullName>
        <ecNumber evidence="11">2.4.1.-</ecNumber>
    </recommendedName>
    <alternativeName>
        <fullName evidence="11">Beta-4-GalNAcT</fullName>
    </alternativeName>
</protein>
<evidence type="ECO:0000256" key="6">
    <source>
        <dbReference type="ARBA" id="ARBA00022692"/>
    </source>
</evidence>
<evidence type="ECO:0000256" key="5">
    <source>
        <dbReference type="ARBA" id="ARBA00022679"/>
    </source>
</evidence>
<comment type="cofactor">
    <cofactor evidence="11">
        <name>Mn(2+)</name>
        <dbReference type="ChEBI" id="CHEBI:29035"/>
    </cofactor>
</comment>
<keyword evidence="11" id="KW-0479">Metal-binding</keyword>
<dbReference type="OrthoDB" id="6020664at2759"/>
<dbReference type="AlphaFoldDB" id="A0A9N9TJY0"/>
<comment type="similarity">
    <text evidence="3 11">Belongs to the glycosyltransferase 7 family.</text>
</comment>
<dbReference type="CDD" id="cd00899">
    <property type="entry name" value="b4GalT"/>
    <property type="match status" value="1"/>
</dbReference>
<dbReference type="GO" id="GO:0046525">
    <property type="term" value="F:xylosylprotein 4-beta-galactosyltransferase activity"/>
    <property type="evidence" value="ECO:0007669"/>
    <property type="project" value="TreeGrafter"/>
</dbReference>
<keyword evidence="11" id="KW-0464">Manganese</keyword>
<evidence type="ECO:0000313" key="15">
    <source>
        <dbReference type="Proteomes" id="UP001153712"/>
    </source>
</evidence>
<keyword evidence="9 11" id="KW-0472">Membrane</keyword>
<evidence type="ECO:0000259" key="13">
    <source>
        <dbReference type="Pfam" id="PF13733"/>
    </source>
</evidence>
<evidence type="ECO:0000256" key="1">
    <source>
        <dbReference type="ARBA" id="ARBA00004606"/>
    </source>
</evidence>
<feature type="domain" description="Galactosyltransferase N-terminal" evidence="13">
    <location>
        <begin position="58"/>
        <end position="142"/>
    </location>
</feature>
<keyword evidence="15" id="KW-1185">Reference proteome</keyword>
<comment type="subcellular location">
    <subcellularLocation>
        <location evidence="1 11">Membrane</location>
        <topology evidence="1 11">Single-pass type II membrane protein</topology>
    </subcellularLocation>
</comment>
<evidence type="ECO:0000256" key="3">
    <source>
        <dbReference type="ARBA" id="ARBA00005735"/>
    </source>
</evidence>
<dbReference type="Pfam" id="PF02709">
    <property type="entry name" value="Glyco_transf_7C"/>
    <property type="match status" value="1"/>
</dbReference>
<proteinExistence type="inferred from homology"/>
<evidence type="ECO:0000256" key="8">
    <source>
        <dbReference type="ARBA" id="ARBA00022989"/>
    </source>
</evidence>
<reference evidence="14" key="1">
    <citation type="submission" date="2022-01" db="EMBL/GenBank/DDBJ databases">
        <authorList>
            <person name="King R."/>
        </authorList>
    </citation>
    <scope>NUCLEOTIDE SEQUENCE</scope>
</reference>
<keyword evidence="7 11" id="KW-0735">Signal-anchor</keyword>
<feature type="domain" description="Galactosyltransferase C-terminal" evidence="12">
    <location>
        <begin position="148"/>
        <end position="224"/>
    </location>
</feature>
<evidence type="ECO:0000256" key="2">
    <source>
        <dbReference type="ARBA" id="ARBA00004922"/>
    </source>
</evidence>
<dbReference type="GO" id="GO:0005975">
    <property type="term" value="P:carbohydrate metabolic process"/>
    <property type="evidence" value="ECO:0007669"/>
    <property type="project" value="InterPro"/>
</dbReference>
<evidence type="ECO:0000256" key="7">
    <source>
        <dbReference type="ARBA" id="ARBA00022968"/>
    </source>
</evidence>
<dbReference type="PRINTS" id="PR02050">
    <property type="entry name" value="B14GALTRFASE"/>
</dbReference>
<sequence length="301" mass="35553">MPISRIKSLRLSYPYYLTILLCIMFIYSSILSYYILTNDQSKCSNEKIPLISKKLLSTKRKLAVLVPYRERFEELLEFVPYMHRFLNRQMLSFDIIVLNQIDRYRFNRASLLNAGFTEIKSNYDYIAMHDVDLLPLNPNLSYEYPVQPVHIAAPSLHPRYHYEKFIGGILLINNKHFELVNGLSNRYWGWGLEDDEFYVRLKDARLNVTRPANISTGINDTFKHIHGKERKRDTVKCFNQREVTRRRDRQTGLRDVEYTVIDRRKLEIDGAPLLVINIKLKCNETATPWCNCTKKNDPSYS</sequence>
<dbReference type="Pfam" id="PF13733">
    <property type="entry name" value="Glyco_transf_7N"/>
    <property type="match status" value="1"/>
</dbReference>
<evidence type="ECO:0000256" key="10">
    <source>
        <dbReference type="ARBA" id="ARBA00023180"/>
    </source>
</evidence>
<keyword evidence="5 11" id="KW-0808">Transferase</keyword>
<dbReference type="GO" id="GO:0030166">
    <property type="term" value="P:proteoglycan biosynthetic process"/>
    <property type="evidence" value="ECO:0007669"/>
    <property type="project" value="TreeGrafter"/>
</dbReference>
<dbReference type="Proteomes" id="UP001153712">
    <property type="component" value="Chromosome 12"/>
</dbReference>
<organism evidence="14 15">
    <name type="scientific">Phyllotreta striolata</name>
    <name type="common">Striped flea beetle</name>
    <name type="synonym">Crioceris striolata</name>
    <dbReference type="NCBI Taxonomy" id="444603"/>
    <lineage>
        <taxon>Eukaryota</taxon>
        <taxon>Metazoa</taxon>
        <taxon>Ecdysozoa</taxon>
        <taxon>Arthropoda</taxon>
        <taxon>Hexapoda</taxon>
        <taxon>Insecta</taxon>
        <taxon>Pterygota</taxon>
        <taxon>Neoptera</taxon>
        <taxon>Endopterygota</taxon>
        <taxon>Coleoptera</taxon>
        <taxon>Polyphaga</taxon>
        <taxon>Cucujiformia</taxon>
        <taxon>Chrysomeloidea</taxon>
        <taxon>Chrysomelidae</taxon>
        <taxon>Galerucinae</taxon>
        <taxon>Alticini</taxon>
        <taxon>Phyllotreta</taxon>
    </lineage>
</organism>
<keyword evidence="4 11" id="KW-0328">Glycosyltransferase</keyword>
<keyword evidence="8 11" id="KW-1133">Transmembrane helix</keyword>
<accession>A0A9N9TJY0</accession>
<feature type="transmembrane region" description="Helical" evidence="11">
    <location>
        <begin position="12"/>
        <end position="36"/>
    </location>
</feature>
<dbReference type="EC" id="2.4.1.-" evidence="11"/>
<evidence type="ECO:0000256" key="4">
    <source>
        <dbReference type="ARBA" id="ARBA00022676"/>
    </source>
</evidence>
<dbReference type="EMBL" id="OU900105">
    <property type="protein sequence ID" value="CAG9856201.1"/>
    <property type="molecule type" value="Genomic_DNA"/>
</dbReference>
<dbReference type="PANTHER" id="PTHR19300:SF30">
    <property type="entry name" value="BETA-1,4-GALACTOSYLTRANSFERASE 7"/>
    <property type="match status" value="1"/>
</dbReference>
<comment type="pathway">
    <text evidence="2 11">Protein modification; protein glycosylation.</text>
</comment>
<evidence type="ECO:0000259" key="12">
    <source>
        <dbReference type="Pfam" id="PF02709"/>
    </source>
</evidence>
<dbReference type="GO" id="GO:0005794">
    <property type="term" value="C:Golgi apparatus"/>
    <property type="evidence" value="ECO:0007669"/>
    <property type="project" value="TreeGrafter"/>
</dbReference>
<evidence type="ECO:0000256" key="9">
    <source>
        <dbReference type="ARBA" id="ARBA00023136"/>
    </source>
</evidence>